<evidence type="ECO:0000256" key="1">
    <source>
        <dbReference type="SAM" id="MobiDB-lite"/>
    </source>
</evidence>
<dbReference type="AlphaFoldDB" id="A0AAV4SWY0"/>
<keyword evidence="3" id="KW-1185">Reference proteome</keyword>
<organism evidence="2 3">
    <name type="scientific">Caerostris extrusa</name>
    <name type="common">Bark spider</name>
    <name type="synonym">Caerostris bankana</name>
    <dbReference type="NCBI Taxonomy" id="172846"/>
    <lineage>
        <taxon>Eukaryota</taxon>
        <taxon>Metazoa</taxon>
        <taxon>Ecdysozoa</taxon>
        <taxon>Arthropoda</taxon>
        <taxon>Chelicerata</taxon>
        <taxon>Arachnida</taxon>
        <taxon>Araneae</taxon>
        <taxon>Araneomorphae</taxon>
        <taxon>Entelegynae</taxon>
        <taxon>Araneoidea</taxon>
        <taxon>Araneidae</taxon>
        <taxon>Caerostris</taxon>
    </lineage>
</organism>
<sequence length="77" mass="8710">MSMSTLLTPHYHCPVILELSINCPINNRPIAQGVFYECRSCWKNQPPIGYSRRTTLANGDRTPTRSGPTLVTYGAWR</sequence>
<name>A0AAV4SWY0_CAEEX</name>
<proteinExistence type="predicted"/>
<evidence type="ECO:0000313" key="3">
    <source>
        <dbReference type="Proteomes" id="UP001054945"/>
    </source>
</evidence>
<evidence type="ECO:0000313" key="2">
    <source>
        <dbReference type="EMBL" id="GIY36995.1"/>
    </source>
</evidence>
<dbReference type="EMBL" id="BPLR01010113">
    <property type="protein sequence ID" value="GIY36995.1"/>
    <property type="molecule type" value="Genomic_DNA"/>
</dbReference>
<dbReference type="Proteomes" id="UP001054945">
    <property type="component" value="Unassembled WGS sequence"/>
</dbReference>
<accession>A0AAV4SWY0</accession>
<reference evidence="2 3" key="1">
    <citation type="submission" date="2021-06" db="EMBL/GenBank/DDBJ databases">
        <title>Caerostris extrusa draft genome.</title>
        <authorList>
            <person name="Kono N."/>
            <person name="Arakawa K."/>
        </authorList>
    </citation>
    <scope>NUCLEOTIDE SEQUENCE [LARGE SCALE GENOMIC DNA]</scope>
</reference>
<comment type="caution">
    <text evidence="2">The sequence shown here is derived from an EMBL/GenBank/DDBJ whole genome shotgun (WGS) entry which is preliminary data.</text>
</comment>
<gene>
    <name evidence="2" type="ORF">CEXT_793451</name>
</gene>
<feature type="region of interest" description="Disordered" evidence="1">
    <location>
        <begin position="53"/>
        <end position="77"/>
    </location>
</feature>
<protein>
    <submittedName>
        <fullName evidence="2">Uncharacterized protein</fullName>
    </submittedName>
</protein>